<feature type="region of interest" description="Disordered" evidence="9">
    <location>
        <begin position="1"/>
        <end position="62"/>
    </location>
</feature>
<evidence type="ECO:0000256" key="8">
    <source>
        <dbReference type="PROSITE-ProRule" id="PRU00221"/>
    </source>
</evidence>
<feature type="region of interest" description="Disordered" evidence="9">
    <location>
        <begin position="960"/>
        <end position="1048"/>
    </location>
</feature>
<name>A0AAD9FR70_PAPLA</name>
<feature type="repeat" description="WD" evidence="8">
    <location>
        <begin position="126"/>
        <end position="168"/>
    </location>
</feature>
<organism evidence="11 12">
    <name type="scientific">Papiliotrema laurentii</name>
    <name type="common">Cryptococcus laurentii</name>
    <dbReference type="NCBI Taxonomy" id="5418"/>
    <lineage>
        <taxon>Eukaryota</taxon>
        <taxon>Fungi</taxon>
        <taxon>Dikarya</taxon>
        <taxon>Basidiomycota</taxon>
        <taxon>Agaricomycotina</taxon>
        <taxon>Tremellomycetes</taxon>
        <taxon>Tremellales</taxon>
        <taxon>Rhynchogastremaceae</taxon>
        <taxon>Papiliotrema</taxon>
    </lineage>
</organism>
<keyword evidence="7" id="KW-0539">Nucleus</keyword>
<proteinExistence type="predicted"/>
<dbReference type="PANTHER" id="PTHR44215:SF1">
    <property type="entry name" value="WD REPEAT-CONTAINING PROTEIN 75"/>
    <property type="match status" value="1"/>
</dbReference>
<feature type="compositionally biased region" description="Basic residues" evidence="9">
    <location>
        <begin position="19"/>
        <end position="28"/>
    </location>
</feature>
<dbReference type="EMBL" id="JAODAN010000004">
    <property type="protein sequence ID" value="KAK1924719.1"/>
    <property type="molecule type" value="Genomic_DNA"/>
</dbReference>
<dbReference type="InterPro" id="IPR057644">
    <property type="entry name" value="Beta-prop_WDR75_2nd"/>
</dbReference>
<keyword evidence="12" id="KW-1185">Reference proteome</keyword>
<evidence type="ECO:0000259" key="10">
    <source>
        <dbReference type="Pfam" id="PF23769"/>
    </source>
</evidence>
<dbReference type="InterPro" id="IPR001680">
    <property type="entry name" value="WD40_rpt"/>
</dbReference>
<evidence type="ECO:0000256" key="1">
    <source>
        <dbReference type="ARBA" id="ARBA00004604"/>
    </source>
</evidence>
<dbReference type="GO" id="GO:0006364">
    <property type="term" value="P:rRNA processing"/>
    <property type="evidence" value="ECO:0007669"/>
    <property type="project" value="UniProtKB-KW"/>
</dbReference>
<dbReference type="Proteomes" id="UP001182556">
    <property type="component" value="Unassembled WGS sequence"/>
</dbReference>
<evidence type="ECO:0000256" key="9">
    <source>
        <dbReference type="SAM" id="MobiDB-lite"/>
    </source>
</evidence>
<accession>A0AAD9FR70</accession>
<protein>
    <recommendedName>
        <fullName evidence="10">WD repeat-containing protein 75 second beta-propeller domain-containing protein</fullName>
    </recommendedName>
</protein>
<sequence>MVDEDMPLAGPSKPSLHVRPARRSRKAKTKDVDPSSVAGPSSEPAEVEAARLARKEEKKKRKAMAASRVRVDEWDCVPIARTAVSKVPPIWSNDGRFYFTVSGSSIHVHSATPPAYERLSTFGTGENGHSRSITAIVLHPTNPMQLITSAEDGTVKVWDWVDGRLVRTLTFAENGKVWQIALGLVSGKWFVFANVGVPKQNHDPSKQGSGYYLHFRVMRIPLTPATPAAHSQPFAVGKLSYNPTALIISPKFTYLVALSANKAYTYRLPSQPSAPSWKPSCVKFVSDQNFTCGAFAPDQTLSGRPDEEWFATGDVKGVIRLWHGLTSAFRAVDSAAAAQVGSGDPSKALFPDTEKRLPTTSLHWHAHAVSAIAFTPSGAQLLSVGEESVLVQWHLATGKKEYIPRLGGQPIISLAVKAGGRGVEEEWWVRMVDGGVARVGSASGHVTTVGQGVRLDPLRPKHDSKLLYPLAVHPPTRSLVLPSSHASTLQFIDAHSSSVLFDLEVAPSNRVSRRDEKELEPVSVEHVAFTDDAPGATRWMATVEGRKGDEVEGGGLIKTLKFWKWQGDRYVLSTQFPRPHGSADITKIVFSSTPVAQASSSQAQLTHPYLITASADGTAKLWQVKQAKRPDQGKGTKKPAAIELYWANRSTFSYRSLPIYDSAFSADSTIIAFAHGSIITLWDVEKNVLLRALDGLPDARQIGFVGSESRHLVAAQQQRGVAVWDLLSCEVVWSNVNTPCHRLLASPQYPFFLAVHEPNHAEGTTAMTAYKPTTSSPLRTVKANSKINHLILLPPPSGTAPSLRSLQFAGTSYFGEIYRFGDSISKDVEVGTNSIKSSGEKQMSIWQEMFGKDAFLEVEGYETIEDEIKAQEVARKKTGNPAEVYEGASHTLPPVSLLFDSFLEQILVPKSAIKAVEAEETIVYEQEDAIVAESVVRQEKLRDVKQEDVDELEAFFRDTLKTGESSQKPKKLLPNGNAKGSKLPNGKGKVGEQMATPSKAVKLVETPNSTNKDVEEDEDDREVVAQSTTPGSGKKRGKKRRAPKGETS</sequence>
<dbReference type="AlphaFoldDB" id="A0AAD9FR70"/>
<evidence type="ECO:0000256" key="2">
    <source>
        <dbReference type="ARBA" id="ARBA00022517"/>
    </source>
</evidence>
<feature type="repeat" description="WD" evidence="8">
    <location>
        <begin position="362"/>
        <end position="403"/>
    </location>
</feature>
<dbReference type="GO" id="GO:0032040">
    <property type="term" value="C:small-subunit processome"/>
    <property type="evidence" value="ECO:0007669"/>
    <property type="project" value="InterPro"/>
</dbReference>
<comment type="subcellular location">
    <subcellularLocation>
        <location evidence="1">Nucleus</location>
        <location evidence="1">Nucleolus</location>
    </subcellularLocation>
</comment>
<keyword evidence="2" id="KW-0690">Ribosome biogenesis</keyword>
<keyword evidence="3" id="KW-0698">rRNA processing</keyword>
<dbReference type="InterPro" id="IPR053826">
    <property type="entry name" value="WDR75"/>
</dbReference>
<keyword evidence="4 8" id="KW-0853">WD repeat</keyword>
<dbReference type="Pfam" id="PF23869">
    <property type="entry name" value="Beta-prop_WDR75_1st"/>
    <property type="match status" value="2"/>
</dbReference>
<dbReference type="Pfam" id="PF23769">
    <property type="entry name" value="Beta-prop_WDR75_2nd"/>
    <property type="match status" value="1"/>
</dbReference>
<evidence type="ECO:0000256" key="6">
    <source>
        <dbReference type="ARBA" id="ARBA00023163"/>
    </source>
</evidence>
<dbReference type="GO" id="GO:2000234">
    <property type="term" value="P:positive regulation of rRNA processing"/>
    <property type="evidence" value="ECO:0007669"/>
    <property type="project" value="TreeGrafter"/>
</dbReference>
<dbReference type="SMART" id="SM00320">
    <property type="entry name" value="WD40"/>
    <property type="match status" value="5"/>
</dbReference>
<dbReference type="PANTHER" id="PTHR44215">
    <property type="entry name" value="WD REPEAT-CONTAINING PROTEIN 75"/>
    <property type="match status" value="1"/>
</dbReference>
<evidence type="ECO:0000256" key="3">
    <source>
        <dbReference type="ARBA" id="ARBA00022552"/>
    </source>
</evidence>
<dbReference type="PROSITE" id="PS50082">
    <property type="entry name" value="WD_REPEATS_2"/>
    <property type="match status" value="3"/>
</dbReference>
<dbReference type="InterPro" id="IPR036322">
    <property type="entry name" value="WD40_repeat_dom_sf"/>
</dbReference>
<dbReference type="GO" id="GO:0045943">
    <property type="term" value="P:positive regulation of transcription by RNA polymerase I"/>
    <property type="evidence" value="ECO:0007669"/>
    <property type="project" value="InterPro"/>
</dbReference>
<comment type="caution">
    <text evidence="11">The sequence shown here is derived from an EMBL/GenBank/DDBJ whole genome shotgun (WGS) entry which is preliminary data.</text>
</comment>
<dbReference type="SUPFAM" id="SSF63829">
    <property type="entry name" value="Calcium-dependent phosphotriesterase"/>
    <property type="match status" value="1"/>
</dbReference>
<feature type="repeat" description="WD" evidence="8">
    <location>
        <begin position="609"/>
        <end position="632"/>
    </location>
</feature>
<dbReference type="SUPFAM" id="SSF50978">
    <property type="entry name" value="WD40 repeat-like"/>
    <property type="match status" value="1"/>
</dbReference>
<feature type="compositionally biased region" description="Basic residues" evidence="9">
    <location>
        <begin position="1033"/>
        <end position="1042"/>
    </location>
</feature>
<dbReference type="PROSITE" id="PS50294">
    <property type="entry name" value="WD_REPEATS_REGION"/>
    <property type="match status" value="1"/>
</dbReference>
<evidence type="ECO:0000256" key="5">
    <source>
        <dbReference type="ARBA" id="ARBA00022737"/>
    </source>
</evidence>
<evidence type="ECO:0000256" key="4">
    <source>
        <dbReference type="ARBA" id="ARBA00022574"/>
    </source>
</evidence>
<gene>
    <name evidence="11" type="ORF">DB88DRAFT_486541</name>
</gene>
<keyword evidence="6" id="KW-0804">Transcription</keyword>
<dbReference type="InterPro" id="IPR015943">
    <property type="entry name" value="WD40/YVTN_repeat-like_dom_sf"/>
</dbReference>
<reference evidence="11" key="1">
    <citation type="submission" date="2023-02" db="EMBL/GenBank/DDBJ databases">
        <title>Identification and recombinant expression of a fungal hydrolase from Papiliotrema laurentii that hydrolyzes apple cutin and clears colloidal polyester polyurethane.</title>
        <authorList>
            <consortium name="DOE Joint Genome Institute"/>
            <person name="Roman V.A."/>
            <person name="Bojanowski C."/>
            <person name="Crable B.R."/>
            <person name="Wagner D.N."/>
            <person name="Hung C.S."/>
            <person name="Nadeau L.J."/>
            <person name="Schratz L."/>
            <person name="Haridas S."/>
            <person name="Pangilinan J."/>
            <person name="Lipzen A."/>
            <person name="Na H."/>
            <person name="Yan M."/>
            <person name="Ng V."/>
            <person name="Grigoriev I.V."/>
            <person name="Spatafora J.W."/>
            <person name="Barlow D."/>
            <person name="Biffinger J."/>
            <person name="Kelley-Loughnane N."/>
            <person name="Varaljay V.A."/>
            <person name="Crookes-Goodson W.J."/>
        </authorList>
    </citation>
    <scope>NUCLEOTIDE SEQUENCE</scope>
    <source>
        <strain evidence="11">5307AH</strain>
    </source>
</reference>
<dbReference type="Gene3D" id="2.130.10.10">
    <property type="entry name" value="YVTN repeat-like/Quinoprotein amine dehydrogenase"/>
    <property type="match status" value="3"/>
</dbReference>
<dbReference type="GO" id="GO:0003723">
    <property type="term" value="F:RNA binding"/>
    <property type="evidence" value="ECO:0007669"/>
    <property type="project" value="InterPro"/>
</dbReference>
<keyword evidence="5" id="KW-0677">Repeat</keyword>
<evidence type="ECO:0000313" key="12">
    <source>
        <dbReference type="Proteomes" id="UP001182556"/>
    </source>
</evidence>
<evidence type="ECO:0000256" key="7">
    <source>
        <dbReference type="ARBA" id="ARBA00023242"/>
    </source>
</evidence>
<feature type="domain" description="WD repeat-containing protein 75 second beta-propeller" evidence="10">
    <location>
        <begin position="470"/>
        <end position="783"/>
    </location>
</feature>
<evidence type="ECO:0000313" key="11">
    <source>
        <dbReference type="EMBL" id="KAK1924719.1"/>
    </source>
</evidence>